<evidence type="ECO:0000256" key="6">
    <source>
        <dbReference type="HAMAP-Rule" id="MF_01899"/>
    </source>
</evidence>
<sequence length="387" mass="43972">MQPITKTNDLIALCKRLSKAEFITVDTEFLRDNTYFPQLCLVQVADDNEAHCIDPLAEGLDLQPLFDLFADTNVLKVMHACRQDMEIFYLLMKDLPAPIFDTQIAAMVCGFGDSVGYETLVTKITHAQLDKSARYTDWSKRPLSDTQLTYALGDVTHLRTIYRSLKKELEETGRTSWVEEETEMLRDPSLYVVEPSEAWLRMKVRTNKPRFLGILKALAEWREIQAQERDMPRGRIAKDEVLFEIAAHPAKDMESLDRLRGIPKGFSKSRSGKALFDAIQKGLDIPEADLPKIERAKPRPATPPMADLLKVLLKQKCQDAKVATRMIASAQELEEWAAMPKKTDIRALQGWRYKIFGEDALKLMRGDLALTARNGDIDIVELEEEAG</sequence>
<dbReference type="HAMAP" id="MF_01899">
    <property type="entry name" value="RNase_D"/>
    <property type="match status" value="1"/>
</dbReference>
<keyword evidence="4 6" id="KW-0378">Hydrolase</keyword>
<dbReference type="PANTHER" id="PTHR47649:SF1">
    <property type="entry name" value="RIBONUCLEASE D"/>
    <property type="match status" value="1"/>
</dbReference>
<evidence type="ECO:0000256" key="3">
    <source>
        <dbReference type="ARBA" id="ARBA00022722"/>
    </source>
</evidence>
<comment type="cofactor">
    <cofactor evidence="6">
        <name>a divalent metal cation</name>
        <dbReference type="ChEBI" id="CHEBI:60240"/>
    </cofactor>
</comment>
<dbReference type="SUPFAM" id="SSF53098">
    <property type="entry name" value="Ribonuclease H-like"/>
    <property type="match status" value="1"/>
</dbReference>
<evidence type="ECO:0000313" key="9">
    <source>
        <dbReference type="Proteomes" id="UP001595444"/>
    </source>
</evidence>
<name>A0ABV7D1F4_9PROT</name>
<dbReference type="EMBL" id="JBHRSL010000002">
    <property type="protein sequence ID" value="MFC3050989.1"/>
    <property type="molecule type" value="Genomic_DNA"/>
</dbReference>
<proteinExistence type="inferred from homology"/>
<dbReference type="EC" id="3.1.13.5" evidence="6"/>
<dbReference type="GO" id="GO:0033890">
    <property type="term" value="F:ribonuclease D activity"/>
    <property type="evidence" value="ECO:0007669"/>
    <property type="project" value="UniProtKB-EC"/>
</dbReference>
<evidence type="ECO:0000256" key="4">
    <source>
        <dbReference type="ARBA" id="ARBA00022801"/>
    </source>
</evidence>
<dbReference type="RefSeq" id="WP_194212226.1">
    <property type="nucleotide sequence ID" value="NZ_CP061205.1"/>
</dbReference>
<dbReference type="PANTHER" id="PTHR47649">
    <property type="entry name" value="RIBONUCLEASE D"/>
    <property type="match status" value="1"/>
</dbReference>
<evidence type="ECO:0000256" key="5">
    <source>
        <dbReference type="ARBA" id="ARBA00022839"/>
    </source>
</evidence>
<comment type="similarity">
    <text evidence="6">Belongs to the RNase D family.</text>
</comment>
<keyword evidence="1 6" id="KW-0963">Cytoplasm</keyword>
<dbReference type="SUPFAM" id="SSF47819">
    <property type="entry name" value="HRDC-like"/>
    <property type="match status" value="2"/>
</dbReference>
<dbReference type="InterPro" id="IPR012337">
    <property type="entry name" value="RNaseH-like_sf"/>
</dbReference>
<dbReference type="Pfam" id="PF00570">
    <property type="entry name" value="HRDC"/>
    <property type="match status" value="1"/>
</dbReference>
<comment type="subcellular location">
    <subcellularLocation>
        <location evidence="6">Cytoplasm</location>
    </subcellularLocation>
</comment>
<dbReference type="Gene3D" id="1.10.150.80">
    <property type="entry name" value="HRDC domain"/>
    <property type="match status" value="1"/>
</dbReference>
<dbReference type="PROSITE" id="PS50967">
    <property type="entry name" value="HRDC"/>
    <property type="match status" value="1"/>
</dbReference>
<feature type="domain" description="HRDC" evidence="7">
    <location>
        <begin position="208"/>
        <end position="289"/>
    </location>
</feature>
<keyword evidence="9" id="KW-1185">Reference proteome</keyword>
<comment type="catalytic activity">
    <reaction evidence="6">
        <text>Exonucleolytic cleavage that removes extra residues from the 3'-terminus of tRNA to produce 5'-mononucleotides.</text>
        <dbReference type="EC" id="3.1.13.5"/>
    </reaction>
</comment>
<dbReference type="Pfam" id="PF01612">
    <property type="entry name" value="DNA_pol_A_exo1"/>
    <property type="match status" value="1"/>
</dbReference>
<reference evidence="9" key="1">
    <citation type="journal article" date="2019" name="Int. J. Syst. Evol. Microbiol.">
        <title>The Global Catalogue of Microorganisms (GCM) 10K type strain sequencing project: providing services to taxonomists for standard genome sequencing and annotation.</title>
        <authorList>
            <consortium name="The Broad Institute Genomics Platform"/>
            <consortium name="The Broad Institute Genome Sequencing Center for Infectious Disease"/>
            <person name="Wu L."/>
            <person name="Ma J."/>
        </authorList>
    </citation>
    <scope>NUCLEOTIDE SEQUENCE [LARGE SCALE GENOMIC DNA]</scope>
    <source>
        <strain evidence="9">KCTC 62164</strain>
    </source>
</reference>
<dbReference type="Gene3D" id="3.30.420.10">
    <property type="entry name" value="Ribonuclease H-like superfamily/Ribonuclease H"/>
    <property type="match status" value="1"/>
</dbReference>
<comment type="caution">
    <text evidence="8">The sequence shown here is derived from an EMBL/GenBank/DDBJ whole genome shotgun (WGS) entry which is preliminary data.</text>
</comment>
<dbReference type="SMART" id="SM00341">
    <property type="entry name" value="HRDC"/>
    <property type="match status" value="1"/>
</dbReference>
<dbReference type="InterPro" id="IPR036397">
    <property type="entry name" value="RNaseH_sf"/>
</dbReference>
<dbReference type="InterPro" id="IPR044876">
    <property type="entry name" value="HRDC_dom_sf"/>
</dbReference>
<keyword evidence="3 6" id="KW-0540">Nuclease</keyword>
<keyword evidence="2 6" id="KW-0819">tRNA processing</keyword>
<keyword evidence="5 6" id="KW-0269">Exonuclease</keyword>
<dbReference type="InterPro" id="IPR002562">
    <property type="entry name" value="3'-5'_exonuclease_dom"/>
</dbReference>
<dbReference type="InterPro" id="IPR010997">
    <property type="entry name" value="HRDC-like_sf"/>
</dbReference>
<dbReference type="InterPro" id="IPR002121">
    <property type="entry name" value="HRDC_dom"/>
</dbReference>
<dbReference type="CDD" id="cd06142">
    <property type="entry name" value="RNaseD_exo"/>
    <property type="match status" value="1"/>
</dbReference>
<evidence type="ECO:0000259" key="7">
    <source>
        <dbReference type="PROSITE" id="PS50967"/>
    </source>
</evidence>
<protein>
    <recommendedName>
        <fullName evidence="6">Ribonuclease D</fullName>
        <shortName evidence="6">RNase D</shortName>
        <ecNumber evidence="6">3.1.13.5</ecNumber>
    </recommendedName>
</protein>
<gene>
    <name evidence="6 8" type="primary">rnd</name>
    <name evidence="8" type="ORF">ACFOKA_03615</name>
</gene>
<dbReference type="NCBIfam" id="TIGR01388">
    <property type="entry name" value="rnd"/>
    <property type="match status" value="1"/>
</dbReference>
<organism evidence="8 9">
    <name type="scientific">Kordiimonas pumila</name>
    <dbReference type="NCBI Taxonomy" id="2161677"/>
    <lineage>
        <taxon>Bacteria</taxon>
        <taxon>Pseudomonadati</taxon>
        <taxon>Pseudomonadota</taxon>
        <taxon>Alphaproteobacteria</taxon>
        <taxon>Kordiimonadales</taxon>
        <taxon>Kordiimonadaceae</taxon>
        <taxon>Kordiimonas</taxon>
    </lineage>
</organism>
<dbReference type="SMART" id="SM00474">
    <property type="entry name" value="35EXOc"/>
    <property type="match status" value="1"/>
</dbReference>
<comment type="function">
    <text evidence="6">Exonuclease involved in the 3' processing of various precursor tRNAs. Initiates hydrolysis at the 3'-terminus of an RNA molecule and releases 5'-mononucleotides.</text>
</comment>
<evidence type="ECO:0000256" key="2">
    <source>
        <dbReference type="ARBA" id="ARBA00022694"/>
    </source>
</evidence>
<evidence type="ECO:0000313" key="8">
    <source>
        <dbReference type="EMBL" id="MFC3050989.1"/>
    </source>
</evidence>
<evidence type="ECO:0000256" key="1">
    <source>
        <dbReference type="ARBA" id="ARBA00022490"/>
    </source>
</evidence>
<accession>A0ABV7D1F4</accession>
<dbReference type="InterPro" id="IPR051086">
    <property type="entry name" value="RNase_D-like"/>
</dbReference>
<dbReference type="InterPro" id="IPR006292">
    <property type="entry name" value="RNase_D"/>
</dbReference>
<dbReference type="Proteomes" id="UP001595444">
    <property type="component" value="Unassembled WGS sequence"/>
</dbReference>